<feature type="region of interest" description="Disordered" evidence="1">
    <location>
        <begin position="1"/>
        <end position="35"/>
    </location>
</feature>
<proteinExistence type="predicted"/>
<organism evidence="2 3">
    <name type="scientific">Astathelohania contejeani</name>
    <dbReference type="NCBI Taxonomy" id="164912"/>
    <lineage>
        <taxon>Eukaryota</taxon>
        <taxon>Fungi</taxon>
        <taxon>Fungi incertae sedis</taxon>
        <taxon>Microsporidia</taxon>
        <taxon>Astathelohaniidae</taxon>
        <taxon>Astathelohania</taxon>
    </lineage>
</organism>
<protein>
    <submittedName>
        <fullName evidence="2">Uncharacterized protein</fullName>
    </submittedName>
</protein>
<name>A0ABQ7I2K4_9MICR</name>
<evidence type="ECO:0000313" key="2">
    <source>
        <dbReference type="EMBL" id="KAF7684656.1"/>
    </source>
</evidence>
<comment type="caution">
    <text evidence="2">The sequence shown here is derived from an EMBL/GenBank/DDBJ whole genome shotgun (WGS) entry which is preliminary data.</text>
</comment>
<evidence type="ECO:0000256" key="1">
    <source>
        <dbReference type="SAM" id="MobiDB-lite"/>
    </source>
</evidence>
<evidence type="ECO:0000313" key="3">
    <source>
        <dbReference type="Proteomes" id="UP001516464"/>
    </source>
</evidence>
<sequence length="286" mass="33851">MGNSADKTSDSVHDSNNTSQISEKKTTKKAKTNEVANKHIHQSDITTNQISYQTFKDYINRYFAEIDEQKYERITKQTELDSEFLNNKIHEFLEVAYQKKEISIFDRLINSLVHRDFPLTDIPEYEDDFSLDLSDDSTEETEIICNIQPQEIYKSEELINKEKTLKNAIKNIELLKQQVLINNARKEIIKDILKKKLAYQGFLSLKKQLYDKFEKLYNRAHKSKKRRLGELETTQLNGLAEKINTFNEKFHRFDEHILEYFNVNDNFHVPNVNIEKKNFTVPDLFK</sequence>
<accession>A0ABQ7I2K4</accession>
<keyword evidence="3" id="KW-1185">Reference proteome</keyword>
<reference evidence="2 3" key="1">
    <citation type="submission" date="2019-01" db="EMBL/GenBank/DDBJ databases">
        <title>Genomes sequencing and comparative genomics of infectious freshwater microsporidia, Cucumispora dikerogammari and Thelohania contejeani.</title>
        <authorList>
            <person name="Cormier A."/>
            <person name="Giraud I."/>
            <person name="Wattier R."/>
            <person name="Teixeira M."/>
            <person name="Grandjean F."/>
            <person name="Rigaud T."/>
            <person name="Cordaux R."/>
        </authorList>
    </citation>
    <scope>NUCLEOTIDE SEQUENCE [LARGE SCALE GENOMIC DNA]</scope>
    <source>
        <strain evidence="2">T1</strain>
        <tissue evidence="2">Spores</tissue>
    </source>
</reference>
<gene>
    <name evidence="2" type="ORF">TCON_0147</name>
</gene>
<dbReference type="Proteomes" id="UP001516464">
    <property type="component" value="Unassembled WGS sequence"/>
</dbReference>
<dbReference type="EMBL" id="SBIQ01000005">
    <property type="protein sequence ID" value="KAF7684656.1"/>
    <property type="molecule type" value="Genomic_DNA"/>
</dbReference>